<keyword evidence="1" id="KW-0813">Transport</keyword>
<reference evidence="6 7" key="1">
    <citation type="submission" date="2018-10" db="EMBL/GenBank/DDBJ databases">
        <title>Phylogenomics of Brevibacillus.</title>
        <authorList>
            <person name="Dunlap C."/>
        </authorList>
    </citation>
    <scope>NUCLEOTIDE SEQUENCE [LARGE SCALE GENOMIC DNA]</scope>
    <source>
        <strain evidence="6 7">NRRL NRS 1219</strain>
    </source>
</reference>
<evidence type="ECO:0000313" key="6">
    <source>
        <dbReference type="EMBL" id="RNB55386.1"/>
    </source>
</evidence>
<dbReference type="Pfam" id="PF12399">
    <property type="entry name" value="BCA_ABC_TP_C"/>
    <property type="match status" value="1"/>
</dbReference>
<dbReference type="InterPro" id="IPR003593">
    <property type="entry name" value="AAA+_ATPase"/>
</dbReference>
<dbReference type="Pfam" id="PF00005">
    <property type="entry name" value="ABC_tran"/>
    <property type="match status" value="1"/>
</dbReference>
<dbReference type="SMART" id="SM00382">
    <property type="entry name" value="AAA"/>
    <property type="match status" value="1"/>
</dbReference>
<dbReference type="OrthoDB" id="9805514at2"/>
<dbReference type="Gene3D" id="3.40.50.300">
    <property type="entry name" value="P-loop containing nucleotide triphosphate hydrolases"/>
    <property type="match status" value="1"/>
</dbReference>
<gene>
    <name evidence="5" type="ORF">BAG01nite_17040</name>
    <name evidence="6" type="ORF">EB820_11670</name>
</gene>
<dbReference type="EMBL" id="RHHN01000035">
    <property type="protein sequence ID" value="RNB55386.1"/>
    <property type="molecule type" value="Genomic_DNA"/>
</dbReference>
<accession>A0A3M8AW07</accession>
<dbReference type="InterPro" id="IPR027417">
    <property type="entry name" value="P-loop_NTPase"/>
</dbReference>
<dbReference type="RefSeq" id="WP_005832046.1">
    <property type="nucleotide sequence ID" value="NZ_BJOD01000014.1"/>
</dbReference>
<dbReference type="PROSITE" id="PS50893">
    <property type="entry name" value="ABC_TRANSPORTER_2"/>
    <property type="match status" value="1"/>
</dbReference>
<dbReference type="EMBL" id="BJOD01000014">
    <property type="protein sequence ID" value="GED25602.1"/>
    <property type="molecule type" value="Genomic_DNA"/>
</dbReference>
<evidence type="ECO:0000313" key="5">
    <source>
        <dbReference type="EMBL" id="GED25602.1"/>
    </source>
</evidence>
<evidence type="ECO:0000256" key="3">
    <source>
        <dbReference type="ARBA" id="ARBA00022840"/>
    </source>
</evidence>
<dbReference type="Proteomes" id="UP000276178">
    <property type="component" value="Unassembled WGS sequence"/>
</dbReference>
<keyword evidence="3 6" id="KW-0067">ATP-binding</keyword>
<protein>
    <submittedName>
        <fullName evidence="6">ABC transporter ATP-binding protein</fullName>
    </submittedName>
</protein>
<dbReference type="PANTHER" id="PTHR45772">
    <property type="entry name" value="CONSERVED COMPONENT OF ABC TRANSPORTER FOR NATURAL AMINO ACIDS-RELATED"/>
    <property type="match status" value="1"/>
</dbReference>
<dbReference type="CDD" id="cd03219">
    <property type="entry name" value="ABC_Mj1267_LivG_branched"/>
    <property type="match status" value="1"/>
</dbReference>
<dbReference type="InterPro" id="IPR032823">
    <property type="entry name" value="BCA_ABC_TP_C"/>
</dbReference>
<dbReference type="GO" id="GO:0005886">
    <property type="term" value="C:plasma membrane"/>
    <property type="evidence" value="ECO:0007669"/>
    <property type="project" value="TreeGrafter"/>
</dbReference>
<dbReference type="GO" id="GO:0005524">
    <property type="term" value="F:ATP binding"/>
    <property type="evidence" value="ECO:0007669"/>
    <property type="project" value="UniProtKB-KW"/>
</dbReference>
<reference evidence="5 8" key="2">
    <citation type="submission" date="2019-06" db="EMBL/GenBank/DDBJ databases">
        <title>Whole genome shotgun sequence of Brevibacillus agri NBRC 15538.</title>
        <authorList>
            <person name="Hosoyama A."/>
            <person name="Uohara A."/>
            <person name="Ohji S."/>
            <person name="Ichikawa N."/>
        </authorList>
    </citation>
    <scope>NUCLEOTIDE SEQUENCE [LARGE SCALE GENOMIC DNA]</scope>
    <source>
        <strain evidence="5 8">NBRC 15538</strain>
    </source>
</reference>
<dbReference type="FunFam" id="3.40.50.300:FF:000421">
    <property type="entry name" value="Branched-chain amino acid ABC transporter ATP-binding protein"/>
    <property type="match status" value="1"/>
</dbReference>
<dbReference type="SUPFAM" id="SSF52540">
    <property type="entry name" value="P-loop containing nucleoside triphosphate hydrolases"/>
    <property type="match status" value="1"/>
</dbReference>
<dbReference type="GeneID" id="82813031"/>
<dbReference type="Proteomes" id="UP000317180">
    <property type="component" value="Unassembled WGS sequence"/>
</dbReference>
<keyword evidence="8" id="KW-1185">Reference proteome</keyword>
<evidence type="ECO:0000256" key="2">
    <source>
        <dbReference type="ARBA" id="ARBA00022741"/>
    </source>
</evidence>
<dbReference type="AlphaFoldDB" id="A0A3M8AW07"/>
<sequence length="261" mass="28999">MALLEVDRLSLQFGGVAALSEVSFHVEKGEIFALIGPNGAGKTSMLNCISGLYKPTSGTIRFQGEPILALPPYKRAEKGIARAFQNIELFKHMTVLDNIMLGRHVRMRAGLLSCGFYWGKAQQEEIEHRRAVEEIISFLEIESIRHKPVGTLSYGLQKRVEVGRALALSPEMLLLDEPMAGMNSEEKEDMARFILDIHEERGTTMILIEHDMGVVMELSQHIAVLDFGKCIAFGTPEQIQTDPQVIEAYLGQEGTKEGRSA</sequence>
<evidence type="ECO:0000259" key="4">
    <source>
        <dbReference type="PROSITE" id="PS50893"/>
    </source>
</evidence>
<feature type="domain" description="ABC transporter" evidence="4">
    <location>
        <begin position="4"/>
        <end position="252"/>
    </location>
</feature>
<evidence type="ECO:0000313" key="8">
    <source>
        <dbReference type="Proteomes" id="UP000317180"/>
    </source>
</evidence>
<dbReference type="PANTHER" id="PTHR45772:SF1">
    <property type="entry name" value="ABC TRANSPORTER ATP-BINDING PROTEIN"/>
    <property type="match status" value="1"/>
</dbReference>
<dbReference type="GO" id="GO:0016887">
    <property type="term" value="F:ATP hydrolysis activity"/>
    <property type="evidence" value="ECO:0007669"/>
    <property type="project" value="InterPro"/>
</dbReference>
<keyword evidence="2" id="KW-0547">Nucleotide-binding</keyword>
<name>A0A3M8AW07_9BACL</name>
<dbReference type="InterPro" id="IPR051120">
    <property type="entry name" value="ABC_AA/LPS_Transport"/>
</dbReference>
<dbReference type="InterPro" id="IPR003439">
    <property type="entry name" value="ABC_transporter-like_ATP-bd"/>
</dbReference>
<evidence type="ECO:0000313" key="7">
    <source>
        <dbReference type="Proteomes" id="UP000276178"/>
    </source>
</evidence>
<evidence type="ECO:0000256" key="1">
    <source>
        <dbReference type="ARBA" id="ARBA00022448"/>
    </source>
</evidence>
<comment type="caution">
    <text evidence="6">The sequence shown here is derived from an EMBL/GenBank/DDBJ whole genome shotgun (WGS) entry which is preliminary data.</text>
</comment>
<organism evidence="6 7">
    <name type="scientific">Brevibacillus agri</name>
    <dbReference type="NCBI Taxonomy" id="51101"/>
    <lineage>
        <taxon>Bacteria</taxon>
        <taxon>Bacillati</taxon>
        <taxon>Bacillota</taxon>
        <taxon>Bacilli</taxon>
        <taxon>Bacillales</taxon>
        <taxon>Paenibacillaceae</taxon>
        <taxon>Brevibacillus</taxon>
    </lineage>
</organism>
<proteinExistence type="predicted"/>